<dbReference type="PANTHER" id="PTHR31301:SF21">
    <property type="entry name" value="LOB DOMAIN-CONTAINING PROTEIN 27-RELATED"/>
    <property type="match status" value="1"/>
</dbReference>
<dbReference type="PANTHER" id="PTHR31301">
    <property type="entry name" value="LOB DOMAIN-CONTAINING PROTEIN 4-RELATED"/>
    <property type="match status" value="1"/>
</dbReference>
<dbReference type="PROSITE" id="PS50891">
    <property type="entry name" value="LOB"/>
    <property type="match status" value="1"/>
</dbReference>
<dbReference type="InterPro" id="IPR004883">
    <property type="entry name" value="LOB"/>
</dbReference>
<reference evidence="4" key="1">
    <citation type="submission" date="2021-01" db="EMBL/GenBank/DDBJ databases">
        <title>Adiantum capillus-veneris genome.</title>
        <authorList>
            <person name="Fang Y."/>
            <person name="Liao Q."/>
        </authorList>
    </citation>
    <scope>NUCLEOTIDE SEQUENCE</scope>
    <source>
        <strain evidence="4">H3</strain>
        <tissue evidence="4">Leaf</tissue>
    </source>
</reference>
<feature type="domain" description="LOB" evidence="3">
    <location>
        <begin position="9"/>
        <end position="110"/>
    </location>
</feature>
<dbReference type="EMBL" id="JABFUD020000025">
    <property type="protein sequence ID" value="KAI5059323.1"/>
    <property type="molecule type" value="Genomic_DNA"/>
</dbReference>
<evidence type="ECO:0000313" key="4">
    <source>
        <dbReference type="EMBL" id="KAI5059323.1"/>
    </source>
</evidence>
<comment type="similarity">
    <text evidence="1">Belongs to the LOB domain-containing protein family.</text>
</comment>
<accession>A0A9D4U0X2</accession>
<dbReference type="Proteomes" id="UP000886520">
    <property type="component" value="Chromosome 25"/>
</dbReference>
<proteinExistence type="inferred from homology"/>
<gene>
    <name evidence="4" type="ORF">GOP47_0025642</name>
</gene>
<dbReference type="Pfam" id="PF03195">
    <property type="entry name" value="LOB"/>
    <property type="match status" value="1"/>
</dbReference>
<comment type="caution">
    <text evidence="4">The sequence shown here is derived from an EMBL/GenBank/DDBJ whole genome shotgun (WGS) entry which is preliminary data.</text>
</comment>
<evidence type="ECO:0000256" key="2">
    <source>
        <dbReference type="SAM" id="MobiDB-lite"/>
    </source>
</evidence>
<protein>
    <recommendedName>
        <fullName evidence="3">LOB domain-containing protein</fullName>
    </recommendedName>
</protein>
<evidence type="ECO:0000259" key="3">
    <source>
        <dbReference type="PROSITE" id="PS50891"/>
    </source>
</evidence>
<dbReference type="AlphaFoldDB" id="A0A9D4U0X2"/>
<evidence type="ECO:0000256" key="1">
    <source>
        <dbReference type="ARBA" id="ARBA00005474"/>
    </source>
</evidence>
<keyword evidence="5" id="KW-1185">Reference proteome</keyword>
<organism evidence="4 5">
    <name type="scientific">Adiantum capillus-veneris</name>
    <name type="common">Maidenhair fern</name>
    <dbReference type="NCBI Taxonomy" id="13818"/>
    <lineage>
        <taxon>Eukaryota</taxon>
        <taxon>Viridiplantae</taxon>
        <taxon>Streptophyta</taxon>
        <taxon>Embryophyta</taxon>
        <taxon>Tracheophyta</taxon>
        <taxon>Polypodiopsida</taxon>
        <taxon>Polypodiidae</taxon>
        <taxon>Polypodiales</taxon>
        <taxon>Pteridineae</taxon>
        <taxon>Pteridaceae</taxon>
        <taxon>Vittarioideae</taxon>
        <taxon>Adiantum</taxon>
    </lineage>
</organism>
<feature type="region of interest" description="Disordered" evidence="2">
    <location>
        <begin position="243"/>
        <end position="273"/>
    </location>
</feature>
<sequence length="291" mass="32276">MTGNTSTPQACAACKFQRRKCSPECPLAPYFPADQPKQFLNVHKLYGVSNTLRILKQVDPLKRNDAMKSILYEADARDRDPVHGCFGIISLLQSQAEMLREELEYVRTQTHLLEQQQTLTYYNQQQQQLHSFSNHLTTMSTTTTVENLANGMNNQGWPVQQMITPVSAASPNAVAAPPSWLYQYMATSPHMQSQLDTVCMNSNISPSSCNAGCLVTSNKPGAMQLVDVKPSFDTRVLVDFEPHQNSFHDSAPKTEAYESSGESSIKDPQSLEHDELESAAALFTLTSGHTS</sequence>
<dbReference type="OrthoDB" id="1893065at2759"/>
<name>A0A9D4U0X2_ADICA</name>
<evidence type="ECO:0000313" key="5">
    <source>
        <dbReference type="Proteomes" id="UP000886520"/>
    </source>
</evidence>